<feature type="transmembrane region" description="Helical" evidence="6">
    <location>
        <begin position="114"/>
        <end position="140"/>
    </location>
</feature>
<sequence length="488" mass="49848">MTSARGPRFASLLRLALRGGRADALRIVLTAVGSAFASFVLLLAAAVISIGPHDGPYTTKLLSEPGLHPGVVVAMIAISALSLSFVGQCSRVGAPARDRRLAAMRMAGGTPRDVRTVLALEVCCAAALGSVVAASAYLVIHRWFSTGGSGRGFQMGEQTADHAHLLPTDVLPHPVLLVMVLLAVPAGASLLGLLALRRTALTPFGVIRRVIHRPPAIAPVIVFLIGAIGLIGWSAIPARLYGSQGAFLLLITAFFLCTGIGLVLGSAACALHLGRLGAAHARRPAALIACRRMVAAPFTASRACAAVVVSVLIGAAAQGVRADFLLRTAGNDDPFYANAFDLVDVVLAVAIAIAVAGLLVVAAEGVVARRRTLAALVASGVPRRTLATATLLEMVAPLVPTVLIATTTGVLAARGVYGSSATVYVPSTPVPAGGAGQIDYRPVIEAIPVPWAALATVAGGALLLAAAVTLVSLLFLRRSTDLAELRAA</sequence>
<evidence type="ECO:0000259" key="7">
    <source>
        <dbReference type="Pfam" id="PF02687"/>
    </source>
</evidence>
<evidence type="ECO:0000256" key="6">
    <source>
        <dbReference type="SAM" id="Phobius"/>
    </source>
</evidence>
<dbReference type="AlphaFoldDB" id="A0A853DF36"/>
<keyword evidence="3 6" id="KW-0812">Transmembrane</keyword>
<evidence type="ECO:0000256" key="3">
    <source>
        <dbReference type="ARBA" id="ARBA00022692"/>
    </source>
</evidence>
<accession>A0A853DF36</accession>
<feature type="transmembrane region" description="Helical" evidence="6">
    <location>
        <begin position="345"/>
        <end position="368"/>
    </location>
</feature>
<dbReference type="RefSeq" id="WP_179483198.1">
    <property type="nucleotide sequence ID" value="NZ_JACCFW010000001.1"/>
</dbReference>
<reference evidence="8 9" key="1">
    <citation type="submission" date="2020-07" db="EMBL/GenBank/DDBJ databases">
        <title>Sequencing the genomes of 1000 actinobacteria strains.</title>
        <authorList>
            <person name="Klenk H.-P."/>
        </authorList>
    </citation>
    <scope>NUCLEOTIDE SEQUENCE [LARGE SCALE GENOMIC DNA]</scope>
    <source>
        <strain evidence="8 9">DSM 29531</strain>
    </source>
</reference>
<evidence type="ECO:0000256" key="4">
    <source>
        <dbReference type="ARBA" id="ARBA00022989"/>
    </source>
</evidence>
<evidence type="ECO:0000313" key="8">
    <source>
        <dbReference type="EMBL" id="NYJ76102.1"/>
    </source>
</evidence>
<feature type="domain" description="ABC3 transporter permease C-terminal" evidence="7">
    <location>
        <begin position="73"/>
        <end position="198"/>
    </location>
</feature>
<name>A0A853DF36_9MICO</name>
<feature type="domain" description="ABC3 transporter permease C-terminal" evidence="7">
    <location>
        <begin position="346"/>
        <end position="478"/>
    </location>
</feature>
<feature type="transmembrane region" description="Helical" evidence="6">
    <location>
        <begin position="216"/>
        <end position="236"/>
    </location>
</feature>
<evidence type="ECO:0000256" key="5">
    <source>
        <dbReference type="ARBA" id="ARBA00023136"/>
    </source>
</evidence>
<gene>
    <name evidence="8" type="ORF">HNR15_003065</name>
</gene>
<keyword evidence="9" id="KW-1185">Reference proteome</keyword>
<evidence type="ECO:0000256" key="2">
    <source>
        <dbReference type="ARBA" id="ARBA00022475"/>
    </source>
</evidence>
<dbReference type="GO" id="GO:0005886">
    <property type="term" value="C:plasma membrane"/>
    <property type="evidence" value="ECO:0007669"/>
    <property type="project" value="UniProtKB-SubCell"/>
</dbReference>
<dbReference type="Pfam" id="PF02687">
    <property type="entry name" value="FtsX"/>
    <property type="match status" value="2"/>
</dbReference>
<feature type="transmembrane region" description="Helical" evidence="6">
    <location>
        <begin position="248"/>
        <end position="273"/>
    </location>
</feature>
<proteinExistence type="predicted"/>
<organism evidence="8 9">
    <name type="scientific">Allobranchiibius huperziae</name>
    <dbReference type="NCBI Taxonomy" id="1874116"/>
    <lineage>
        <taxon>Bacteria</taxon>
        <taxon>Bacillati</taxon>
        <taxon>Actinomycetota</taxon>
        <taxon>Actinomycetes</taxon>
        <taxon>Micrococcales</taxon>
        <taxon>Dermacoccaceae</taxon>
        <taxon>Allobranchiibius</taxon>
    </lineage>
</organism>
<comment type="subcellular location">
    <subcellularLocation>
        <location evidence="1">Cell membrane</location>
        <topology evidence="1">Multi-pass membrane protein</topology>
    </subcellularLocation>
</comment>
<feature type="transmembrane region" description="Helical" evidence="6">
    <location>
        <begin position="27"/>
        <end position="51"/>
    </location>
</feature>
<dbReference type="Proteomes" id="UP000571817">
    <property type="component" value="Unassembled WGS sequence"/>
</dbReference>
<feature type="transmembrane region" description="Helical" evidence="6">
    <location>
        <begin position="451"/>
        <end position="476"/>
    </location>
</feature>
<keyword evidence="2" id="KW-1003">Cell membrane</keyword>
<keyword evidence="5 6" id="KW-0472">Membrane</keyword>
<protein>
    <recommendedName>
        <fullName evidence="7">ABC3 transporter permease C-terminal domain-containing protein</fullName>
    </recommendedName>
</protein>
<feature type="transmembrane region" description="Helical" evidence="6">
    <location>
        <begin position="294"/>
        <end position="317"/>
    </location>
</feature>
<dbReference type="InterPro" id="IPR003838">
    <property type="entry name" value="ABC3_permease_C"/>
</dbReference>
<feature type="transmembrane region" description="Helical" evidence="6">
    <location>
        <begin position="71"/>
        <end position="93"/>
    </location>
</feature>
<feature type="transmembrane region" description="Helical" evidence="6">
    <location>
        <begin position="175"/>
        <end position="196"/>
    </location>
</feature>
<comment type="caution">
    <text evidence="8">The sequence shown here is derived from an EMBL/GenBank/DDBJ whole genome shotgun (WGS) entry which is preliminary data.</text>
</comment>
<evidence type="ECO:0000256" key="1">
    <source>
        <dbReference type="ARBA" id="ARBA00004651"/>
    </source>
</evidence>
<keyword evidence="4 6" id="KW-1133">Transmembrane helix</keyword>
<evidence type="ECO:0000313" key="9">
    <source>
        <dbReference type="Proteomes" id="UP000571817"/>
    </source>
</evidence>
<dbReference type="EMBL" id="JACCFW010000001">
    <property type="protein sequence ID" value="NYJ76102.1"/>
    <property type="molecule type" value="Genomic_DNA"/>
</dbReference>
<feature type="transmembrane region" description="Helical" evidence="6">
    <location>
        <begin position="389"/>
        <end position="413"/>
    </location>
</feature>